<accession>A0A7E4ZX53</accession>
<evidence type="ECO:0000256" key="1">
    <source>
        <dbReference type="SAM" id="Phobius"/>
    </source>
</evidence>
<keyword evidence="1" id="KW-0472">Membrane</keyword>
<reference evidence="2" key="1">
    <citation type="journal article" date="2013" name="Genetics">
        <title>The draft genome and transcriptome of Panagrellus redivivus are shaped by the harsh demands of a free-living lifestyle.</title>
        <authorList>
            <person name="Srinivasan J."/>
            <person name="Dillman A.R."/>
            <person name="Macchietto M.G."/>
            <person name="Heikkinen L."/>
            <person name="Lakso M."/>
            <person name="Fracchia K.M."/>
            <person name="Antoshechkin I."/>
            <person name="Mortazavi A."/>
            <person name="Wong G."/>
            <person name="Sternberg P.W."/>
        </authorList>
    </citation>
    <scope>NUCLEOTIDE SEQUENCE [LARGE SCALE GENOMIC DNA]</scope>
    <source>
        <strain evidence="2">MT8872</strain>
    </source>
</reference>
<evidence type="ECO:0000313" key="3">
    <source>
        <dbReference type="WBParaSite" id="Pan_g22658.t1"/>
    </source>
</evidence>
<keyword evidence="2" id="KW-1185">Reference proteome</keyword>
<feature type="transmembrane region" description="Helical" evidence="1">
    <location>
        <begin position="73"/>
        <end position="97"/>
    </location>
</feature>
<dbReference type="AlphaFoldDB" id="A0A7E4ZX53"/>
<proteinExistence type="predicted"/>
<sequence>MITIAGSSPTITSEYDFNGIFKYLGYNLLVDKLIGDVVRLHIEKAPTGMSVKLLNASIFEDNELPTTSKAKTVSMVTTIVLSTCCLFSVLFVAVTILQHCRSKKGSVDLSEIV</sequence>
<name>A0A7E4ZX53_PANRE</name>
<reference evidence="3" key="2">
    <citation type="submission" date="2020-10" db="UniProtKB">
        <authorList>
            <consortium name="WormBaseParasite"/>
        </authorList>
    </citation>
    <scope>IDENTIFICATION</scope>
</reference>
<dbReference type="Proteomes" id="UP000492821">
    <property type="component" value="Unassembled WGS sequence"/>
</dbReference>
<organism evidence="2 3">
    <name type="scientific">Panagrellus redivivus</name>
    <name type="common">Microworm</name>
    <dbReference type="NCBI Taxonomy" id="6233"/>
    <lineage>
        <taxon>Eukaryota</taxon>
        <taxon>Metazoa</taxon>
        <taxon>Ecdysozoa</taxon>
        <taxon>Nematoda</taxon>
        <taxon>Chromadorea</taxon>
        <taxon>Rhabditida</taxon>
        <taxon>Tylenchina</taxon>
        <taxon>Panagrolaimomorpha</taxon>
        <taxon>Panagrolaimoidea</taxon>
        <taxon>Panagrolaimidae</taxon>
        <taxon>Panagrellus</taxon>
    </lineage>
</organism>
<dbReference type="WBParaSite" id="Pan_g22658.t1">
    <property type="protein sequence ID" value="Pan_g22658.t1"/>
    <property type="gene ID" value="Pan_g22658"/>
</dbReference>
<keyword evidence="1" id="KW-0812">Transmembrane</keyword>
<keyword evidence="1" id="KW-1133">Transmembrane helix</keyword>
<evidence type="ECO:0000313" key="2">
    <source>
        <dbReference type="Proteomes" id="UP000492821"/>
    </source>
</evidence>
<protein>
    <submittedName>
        <fullName evidence="3">SEA domain-containing protein</fullName>
    </submittedName>
</protein>